<dbReference type="PROSITE" id="PS50089">
    <property type="entry name" value="ZF_RING_2"/>
    <property type="match status" value="1"/>
</dbReference>
<keyword evidence="8 14" id="KW-0863">Zinc-finger</keyword>
<evidence type="ECO:0000256" key="10">
    <source>
        <dbReference type="ARBA" id="ARBA00022833"/>
    </source>
</evidence>
<evidence type="ECO:0000256" key="11">
    <source>
        <dbReference type="ARBA" id="ARBA00022989"/>
    </source>
</evidence>
<dbReference type="PANTHER" id="PTHR14155">
    <property type="entry name" value="RING FINGER DOMAIN-CONTAINING"/>
    <property type="match status" value="1"/>
</dbReference>
<evidence type="ECO:0000256" key="13">
    <source>
        <dbReference type="ARBA" id="ARBA00024209"/>
    </source>
</evidence>
<evidence type="ECO:0000256" key="4">
    <source>
        <dbReference type="ARBA" id="ARBA00012483"/>
    </source>
</evidence>
<dbReference type="GO" id="GO:0061630">
    <property type="term" value="F:ubiquitin protein ligase activity"/>
    <property type="evidence" value="ECO:0007669"/>
    <property type="project" value="UniProtKB-EC"/>
</dbReference>
<evidence type="ECO:0000256" key="8">
    <source>
        <dbReference type="ARBA" id="ARBA00022771"/>
    </source>
</evidence>
<dbReference type="InterPro" id="IPR001841">
    <property type="entry name" value="Znf_RING"/>
</dbReference>
<dbReference type="FunFam" id="3.30.40.10:FF:000187">
    <property type="entry name" value="E3 ubiquitin-protein ligase ATL6"/>
    <property type="match status" value="1"/>
</dbReference>
<dbReference type="PANTHER" id="PTHR14155:SF521">
    <property type="entry name" value="RING-H2 FINGER PROTEIN ATL30"/>
    <property type="match status" value="1"/>
</dbReference>
<keyword evidence="5" id="KW-0808">Transferase</keyword>
<sequence length="363" mass="41154">MVVEDYALRRIQVIYTKKHLSNVHANKQETKVRNKPFSDNIKQRPMSLFEYDMPPTAAPYNTPPALIAFTLGVLVVCFVAFSIVYLCKYCFSSVIHTWAFQRTASGSLIRLTPHRSPPRGLDPSMLQLFPTFTYSSVKDLRKDQKYGLECAICLLEFEDDNMLRLLTLCCHVFHQECIDLWLRSHKTCPVCRRNLDSPPEEVQKTGDVNDTTMVTSTNGEIHINVGEEEQDGGEVEVCKHLHKAGSMASFTIGLGLHPHECEHNDMEIRQEVEQTFARSHSTGHSIVLIRGEGDEGKSSDDDKYTLRLPEHVLRVRQNKHNCTRSCVSYKDMTRFVTSEPCSNCGFVQPMPTGSSSPSHDKKS</sequence>
<evidence type="ECO:0000256" key="14">
    <source>
        <dbReference type="PROSITE-ProRule" id="PRU00175"/>
    </source>
</evidence>
<dbReference type="GO" id="GO:0016020">
    <property type="term" value="C:membrane"/>
    <property type="evidence" value="ECO:0007669"/>
    <property type="project" value="UniProtKB-SubCell"/>
</dbReference>
<comment type="catalytic activity">
    <reaction evidence="1">
        <text>S-ubiquitinyl-[E2 ubiquitin-conjugating enzyme]-L-cysteine + [acceptor protein]-L-lysine = [E2 ubiquitin-conjugating enzyme]-L-cysteine + N(6)-ubiquitinyl-[acceptor protein]-L-lysine.</text>
        <dbReference type="EC" id="2.3.2.27"/>
    </reaction>
</comment>
<keyword evidence="10" id="KW-0862">Zinc</keyword>
<proteinExistence type="inferred from homology"/>
<evidence type="ECO:0000256" key="2">
    <source>
        <dbReference type="ARBA" id="ARBA00004167"/>
    </source>
</evidence>
<keyword evidence="11 15" id="KW-1133">Transmembrane helix</keyword>
<evidence type="ECO:0000256" key="7">
    <source>
        <dbReference type="ARBA" id="ARBA00022723"/>
    </source>
</evidence>
<dbReference type="SMART" id="SM00184">
    <property type="entry name" value="RING"/>
    <property type="match status" value="1"/>
</dbReference>
<feature type="domain" description="RING-type" evidence="16">
    <location>
        <begin position="150"/>
        <end position="192"/>
    </location>
</feature>
<dbReference type="Gene3D" id="3.30.40.10">
    <property type="entry name" value="Zinc/RING finger domain, C3HC4 (zinc finger)"/>
    <property type="match status" value="1"/>
</dbReference>
<accession>A0AAN9XAH3</accession>
<keyword evidence="7" id="KW-0479">Metal-binding</keyword>
<evidence type="ECO:0000256" key="3">
    <source>
        <dbReference type="ARBA" id="ARBA00004906"/>
    </source>
</evidence>
<reference evidence="17 18" key="1">
    <citation type="submission" date="2024-01" db="EMBL/GenBank/DDBJ databases">
        <title>The genomes of 5 underutilized Papilionoideae crops provide insights into root nodulation and disease resistanc.</title>
        <authorList>
            <person name="Jiang F."/>
        </authorList>
    </citation>
    <scope>NUCLEOTIDE SEQUENCE [LARGE SCALE GENOMIC DNA]</scope>
    <source>
        <strain evidence="17">DUOXIRENSHENG_FW03</strain>
        <tissue evidence="17">Leaves</tissue>
    </source>
</reference>
<dbReference type="AlphaFoldDB" id="A0AAN9XAH3"/>
<dbReference type="InterPro" id="IPR013083">
    <property type="entry name" value="Znf_RING/FYVE/PHD"/>
</dbReference>
<dbReference type="Pfam" id="PF13639">
    <property type="entry name" value="zf-RING_2"/>
    <property type="match status" value="1"/>
</dbReference>
<dbReference type="GO" id="GO:0008270">
    <property type="term" value="F:zinc ion binding"/>
    <property type="evidence" value="ECO:0007669"/>
    <property type="project" value="UniProtKB-KW"/>
</dbReference>
<dbReference type="CDD" id="cd16461">
    <property type="entry name" value="RING-H2_EL5-like"/>
    <property type="match status" value="1"/>
</dbReference>
<comment type="caution">
    <text evidence="17">The sequence shown here is derived from an EMBL/GenBank/DDBJ whole genome shotgun (WGS) entry which is preliminary data.</text>
</comment>
<evidence type="ECO:0000256" key="9">
    <source>
        <dbReference type="ARBA" id="ARBA00022786"/>
    </source>
</evidence>
<comment type="subcellular location">
    <subcellularLocation>
        <location evidence="2">Membrane</location>
        <topology evidence="2">Single-pass membrane protein</topology>
    </subcellularLocation>
</comment>
<dbReference type="SUPFAM" id="SSF57850">
    <property type="entry name" value="RING/U-box"/>
    <property type="match status" value="1"/>
</dbReference>
<comment type="pathway">
    <text evidence="3">Protein modification; protein ubiquitination.</text>
</comment>
<keyword evidence="12 15" id="KW-0472">Membrane</keyword>
<keyword evidence="18" id="KW-1185">Reference proteome</keyword>
<name>A0AAN9XAH3_PSOTE</name>
<dbReference type="EC" id="2.3.2.27" evidence="4"/>
<evidence type="ECO:0000256" key="6">
    <source>
        <dbReference type="ARBA" id="ARBA00022692"/>
    </source>
</evidence>
<keyword evidence="6 15" id="KW-0812">Transmembrane</keyword>
<organism evidence="17 18">
    <name type="scientific">Psophocarpus tetragonolobus</name>
    <name type="common">Winged bean</name>
    <name type="synonym">Dolichos tetragonolobus</name>
    <dbReference type="NCBI Taxonomy" id="3891"/>
    <lineage>
        <taxon>Eukaryota</taxon>
        <taxon>Viridiplantae</taxon>
        <taxon>Streptophyta</taxon>
        <taxon>Embryophyta</taxon>
        <taxon>Tracheophyta</taxon>
        <taxon>Spermatophyta</taxon>
        <taxon>Magnoliopsida</taxon>
        <taxon>eudicotyledons</taxon>
        <taxon>Gunneridae</taxon>
        <taxon>Pentapetalae</taxon>
        <taxon>rosids</taxon>
        <taxon>fabids</taxon>
        <taxon>Fabales</taxon>
        <taxon>Fabaceae</taxon>
        <taxon>Papilionoideae</taxon>
        <taxon>50 kb inversion clade</taxon>
        <taxon>NPAAA clade</taxon>
        <taxon>indigoferoid/millettioid clade</taxon>
        <taxon>Phaseoleae</taxon>
        <taxon>Psophocarpus</taxon>
    </lineage>
</organism>
<dbReference type="EMBL" id="JAYMYS010000007">
    <property type="protein sequence ID" value="KAK7386656.1"/>
    <property type="molecule type" value="Genomic_DNA"/>
</dbReference>
<dbReference type="Proteomes" id="UP001386955">
    <property type="component" value="Unassembled WGS sequence"/>
</dbReference>
<evidence type="ECO:0000256" key="12">
    <source>
        <dbReference type="ARBA" id="ARBA00023136"/>
    </source>
</evidence>
<evidence type="ECO:0000259" key="16">
    <source>
        <dbReference type="PROSITE" id="PS50089"/>
    </source>
</evidence>
<comment type="similarity">
    <text evidence="13">Belongs to the RING-type zinc finger family. ATL subfamily.</text>
</comment>
<evidence type="ECO:0000256" key="5">
    <source>
        <dbReference type="ARBA" id="ARBA00022679"/>
    </source>
</evidence>
<protein>
    <recommendedName>
        <fullName evidence="4">RING-type E3 ubiquitin transferase</fullName>
        <ecNumber evidence="4">2.3.2.27</ecNumber>
    </recommendedName>
</protein>
<dbReference type="InterPro" id="IPR053238">
    <property type="entry name" value="RING-H2_zinc_finger"/>
</dbReference>
<feature type="transmembrane region" description="Helical" evidence="15">
    <location>
        <begin position="65"/>
        <end position="87"/>
    </location>
</feature>
<evidence type="ECO:0000256" key="1">
    <source>
        <dbReference type="ARBA" id="ARBA00000900"/>
    </source>
</evidence>
<evidence type="ECO:0000313" key="17">
    <source>
        <dbReference type="EMBL" id="KAK7386656.1"/>
    </source>
</evidence>
<keyword evidence="9" id="KW-0833">Ubl conjugation pathway</keyword>
<gene>
    <name evidence="17" type="ORF">VNO78_26990</name>
</gene>
<evidence type="ECO:0000256" key="15">
    <source>
        <dbReference type="SAM" id="Phobius"/>
    </source>
</evidence>
<evidence type="ECO:0000313" key="18">
    <source>
        <dbReference type="Proteomes" id="UP001386955"/>
    </source>
</evidence>